<evidence type="ECO:0000256" key="6">
    <source>
        <dbReference type="RuleBase" id="RU000682"/>
    </source>
</evidence>
<feature type="chain" id="PRO_5006454808" description="Homeobox domain-containing protein" evidence="8">
    <location>
        <begin position="20"/>
        <end position="492"/>
    </location>
</feature>
<evidence type="ECO:0000256" key="7">
    <source>
        <dbReference type="SAM" id="MobiDB-lite"/>
    </source>
</evidence>
<dbReference type="SMART" id="SM00389">
    <property type="entry name" value="HOX"/>
    <property type="match status" value="1"/>
</dbReference>
<dbReference type="CDD" id="cd00086">
    <property type="entry name" value="homeodomain"/>
    <property type="match status" value="1"/>
</dbReference>
<dbReference type="InParanoid" id="B3ML61"/>
<keyword evidence="11" id="KW-1185">Reference proteome</keyword>
<dbReference type="OrthoDB" id="6159439at2759"/>
<reference evidence="10 11" key="1">
    <citation type="journal article" date="2007" name="Nature">
        <title>Evolution of genes and genomes on the Drosophila phylogeny.</title>
        <authorList>
            <consortium name="Drosophila 12 Genomes Consortium"/>
            <person name="Clark A.G."/>
            <person name="Eisen M.B."/>
            <person name="Smith D.R."/>
            <person name="Bergman C.M."/>
            <person name="Oliver B."/>
            <person name="Markow T.A."/>
            <person name="Kaufman T.C."/>
            <person name="Kellis M."/>
            <person name="Gelbart W."/>
            <person name="Iyer V.N."/>
            <person name="Pollard D.A."/>
            <person name="Sackton T.B."/>
            <person name="Larracuente A.M."/>
            <person name="Singh N.D."/>
            <person name="Abad J.P."/>
            <person name="Abt D.N."/>
            <person name="Adryan B."/>
            <person name="Aguade M."/>
            <person name="Akashi H."/>
            <person name="Anderson W.W."/>
            <person name="Aquadro C.F."/>
            <person name="Ardell D.H."/>
            <person name="Arguello R."/>
            <person name="Artieri C.G."/>
            <person name="Barbash D.A."/>
            <person name="Barker D."/>
            <person name="Barsanti P."/>
            <person name="Batterham P."/>
            <person name="Batzoglou S."/>
            <person name="Begun D."/>
            <person name="Bhutkar A."/>
            <person name="Blanco E."/>
            <person name="Bosak S.A."/>
            <person name="Bradley R.K."/>
            <person name="Brand A.D."/>
            <person name="Brent M.R."/>
            <person name="Brooks A.N."/>
            <person name="Brown R.H."/>
            <person name="Butlin R.K."/>
            <person name="Caggese C."/>
            <person name="Calvi B.R."/>
            <person name="Bernardo de Carvalho A."/>
            <person name="Caspi A."/>
            <person name="Castrezana S."/>
            <person name="Celniker S.E."/>
            <person name="Chang J.L."/>
            <person name="Chapple C."/>
            <person name="Chatterji S."/>
            <person name="Chinwalla A."/>
            <person name="Civetta A."/>
            <person name="Clifton S.W."/>
            <person name="Comeron J.M."/>
            <person name="Costello J.C."/>
            <person name="Coyne J.A."/>
            <person name="Daub J."/>
            <person name="David R.G."/>
            <person name="Delcher A.L."/>
            <person name="Delehaunty K."/>
            <person name="Do C.B."/>
            <person name="Ebling H."/>
            <person name="Edwards K."/>
            <person name="Eickbush T."/>
            <person name="Evans J.D."/>
            <person name="Filipski A."/>
            <person name="Findeiss S."/>
            <person name="Freyhult E."/>
            <person name="Fulton L."/>
            <person name="Fulton R."/>
            <person name="Garcia A.C."/>
            <person name="Gardiner A."/>
            <person name="Garfield D.A."/>
            <person name="Garvin B.E."/>
            <person name="Gibson G."/>
            <person name="Gilbert D."/>
            <person name="Gnerre S."/>
            <person name="Godfrey J."/>
            <person name="Good R."/>
            <person name="Gotea V."/>
            <person name="Gravely B."/>
            <person name="Greenberg A.J."/>
            <person name="Griffiths-Jones S."/>
            <person name="Gross S."/>
            <person name="Guigo R."/>
            <person name="Gustafson E.A."/>
            <person name="Haerty W."/>
            <person name="Hahn M.W."/>
            <person name="Halligan D.L."/>
            <person name="Halpern A.L."/>
            <person name="Halter G.M."/>
            <person name="Han M.V."/>
            <person name="Heger A."/>
            <person name="Hillier L."/>
            <person name="Hinrichs A.S."/>
            <person name="Holmes I."/>
            <person name="Hoskins R.A."/>
            <person name="Hubisz M.J."/>
            <person name="Hultmark D."/>
            <person name="Huntley M.A."/>
            <person name="Jaffe D.B."/>
            <person name="Jagadeeshan S."/>
            <person name="Jeck W.R."/>
            <person name="Johnson J."/>
            <person name="Jones C.D."/>
            <person name="Jordan W.C."/>
            <person name="Karpen G.H."/>
            <person name="Kataoka E."/>
            <person name="Keightley P.D."/>
            <person name="Kheradpour P."/>
            <person name="Kirkness E.F."/>
            <person name="Koerich L.B."/>
            <person name="Kristiansen K."/>
            <person name="Kudrna D."/>
            <person name="Kulathinal R.J."/>
            <person name="Kumar S."/>
            <person name="Kwok R."/>
            <person name="Lander E."/>
            <person name="Langley C.H."/>
            <person name="Lapoint R."/>
            <person name="Lazzaro B.P."/>
            <person name="Lee S.J."/>
            <person name="Levesque L."/>
            <person name="Li R."/>
            <person name="Lin C.F."/>
            <person name="Lin M.F."/>
            <person name="Lindblad-Toh K."/>
            <person name="Llopart A."/>
            <person name="Long M."/>
            <person name="Low L."/>
            <person name="Lozovsky E."/>
            <person name="Lu J."/>
            <person name="Luo M."/>
            <person name="Machado C.A."/>
            <person name="Makalowski W."/>
            <person name="Marzo M."/>
            <person name="Matsuda M."/>
            <person name="Matzkin L."/>
            <person name="McAllister B."/>
            <person name="McBride C.S."/>
            <person name="McKernan B."/>
            <person name="McKernan K."/>
            <person name="Mendez-Lago M."/>
            <person name="Minx P."/>
            <person name="Mollenhauer M.U."/>
            <person name="Montooth K."/>
            <person name="Mount S.M."/>
            <person name="Mu X."/>
            <person name="Myers E."/>
            <person name="Negre B."/>
            <person name="Newfeld S."/>
            <person name="Nielsen R."/>
            <person name="Noor M.A."/>
            <person name="O'Grady P."/>
            <person name="Pachter L."/>
            <person name="Papaceit M."/>
            <person name="Parisi M.J."/>
            <person name="Parisi M."/>
            <person name="Parts L."/>
            <person name="Pedersen J.S."/>
            <person name="Pesole G."/>
            <person name="Phillippy A.M."/>
            <person name="Ponting C.P."/>
            <person name="Pop M."/>
            <person name="Porcelli D."/>
            <person name="Powell J.R."/>
            <person name="Prohaska S."/>
            <person name="Pruitt K."/>
            <person name="Puig M."/>
            <person name="Quesneville H."/>
            <person name="Ram K.R."/>
            <person name="Rand D."/>
            <person name="Rasmussen M.D."/>
            <person name="Reed L.K."/>
            <person name="Reenan R."/>
            <person name="Reily A."/>
            <person name="Remington K.A."/>
            <person name="Rieger T.T."/>
            <person name="Ritchie M.G."/>
            <person name="Robin C."/>
            <person name="Rogers Y.H."/>
            <person name="Rohde C."/>
            <person name="Rozas J."/>
            <person name="Rubenfield M.J."/>
            <person name="Ruiz A."/>
            <person name="Russo S."/>
            <person name="Salzberg S.L."/>
            <person name="Sanchez-Gracia A."/>
            <person name="Saranga D.J."/>
            <person name="Sato H."/>
            <person name="Schaeffer S.W."/>
            <person name="Schatz M.C."/>
            <person name="Schlenke T."/>
            <person name="Schwartz R."/>
            <person name="Segarra C."/>
            <person name="Singh R.S."/>
            <person name="Sirot L."/>
            <person name="Sirota M."/>
            <person name="Sisneros N.B."/>
            <person name="Smith C.D."/>
            <person name="Smith T.F."/>
            <person name="Spieth J."/>
            <person name="Stage D.E."/>
            <person name="Stark A."/>
            <person name="Stephan W."/>
            <person name="Strausberg R.L."/>
            <person name="Strempel S."/>
            <person name="Sturgill D."/>
            <person name="Sutton G."/>
            <person name="Sutton G.G."/>
            <person name="Tao W."/>
            <person name="Teichmann S."/>
            <person name="Tobari Y.N."/>
            <person name="Tomimura Y."/>
            <person name="Tsolas J.M."/>
            <person name="Valente V.L."/>
            <person name="Venter E."/>
            <person name="Venter J.C."/>
            <person name="Vicario S."/>
            <person name="Vieira F.G."/>
            <person name="Vilella A.J."/>
            <person name="Villasante A."/>
            <person name="Walenz B."/>
            <person name="Wang J."/>
            <person name="Wasserman M."/>
            <person name="Watts T."/>
            <person name="Wilson D."/>
            <person name="Wilson R.K."/>
            <person name="Wing R.A."/>
            <person name="Wolfner M.F."/>
            <person name="Wong A."/>
            <person name="Wong G.K."/>
            <person name="Wu C.I."/>
            <person name="Wu G."/>
            <person name="Yamamoto D."/>
            <person name="Yang H.P."/>
            <person name="Yang S.P."/>
            <person name="Yorke J.A."/>
            <person name="Yoshida K."/>
            <person name="Zdobnov E."/>
            <person name="Zhang P."/>
            <person name="Zhang Y."/>
            <person name="Zimin A.V."/>
            <person name="Baldwin J."/>
            <person name="Abdouelleil A."/>
            <person name="Abdulkadir J."/>
            <person name="Abebe A."/>
            <person name="Abera B."/>
            <person name="Abreu J."/>
            <person name="Acer S.C."/>
            <person name="Aftuck L."/>
            <person name="Alexander A."/>
            <person name="An P."/>
            <person name="Anderson E."/>
            <person name="Anderson S."/>
            <person name="Arachi H."/>
            <person name="Azer M."/>
            <person name="Bachantsang P."/>
            <person name="Barry A."/>
            <person name="Bayul T."/>
            <person name="Berlin A."/>
            <person name="Bessette D."/>
            <person name="Bloom T."/>
            <person name="Blye J."/>
            <person name="Boguslavskiy L."/>
            <person name="Bonnet C."/>
            <person name="Boukhgalter B."/>
            <person name="Bourzgui I."/>
            <person name="Brown A."/>
            <person name="Cahill P."/>
            <person name="Channer S."/>
            <person name="Cheshatsang Y."/>
            <person name="Chuda L."/>
            <person name="Citroen M."/>
            <person name="Collymore A."/>
            <person name="Cooke P."/>
            <person name="Costello M."/>
            <person name="D'Aco K."/>
            <person name="Daza R."/>
            <person name="De Haan G."/>
            <person name="DeGray S."/>
            <person name="DeMaso C."/>
            <person name="Dhargay N."/>
            <person name="Dooley K."/>
            <person name="Dooley E."/>
            <person name="Doricent M."/>
            <person name="Dorje P."/>
            <person name="Dorjee K."/>
            <person name="Dupes A."/>
            <person name="Elong R."/>
            <person name="Falk J."/>
            <person name="Farina A."/>
            <person name="Faro S."/>
            <person name="Ferguson D."/>
            <person name="Fisher S."/>
            <person name="Foley C.D."/>
            <person name="Franke A."/>
            <person name="Friedrich D."/>
            <person name="Gadbois L."/>
            <person name="Gearin G."/>
            <person name="Gearin C.R."/>
            <person name="Giannoukos G."/>
            <person name="Goode T."/>
            <person name="Graham J."/>
            <person name="Grandbois E."/>
            <person name="Grewal S."/>
            <person name="Gyaltsen K."/>
            <person name="Hafez N."/>
            <person name="Hagos B."/>
            <person name="Hall J."/>
            <person name="Henson C."/>
            <person name="Hollinger A."/>
            <person name="Honan T."/>
            <person name="Huard M.D."/>
            <person name="Hughes L."/>
            <person name="Hurhula B."/>
            <person name="Husby M.E."/>
            <person name="Kamat A."/>
            <person name="Kanga B."/>
            <person name="Kashin S."/>
            <person name="Khazanovich D."/>
            <person name="Kisner P."/>
            <person name="Lance K."/>
            <person name="Lara M."/>
            <person name="Lee W."/>
            <person name="Lennon N."/>
            <person name="Letendre F."/>
            <person name="LeVine R."/>
            <person name="Lipovsky A."/>
            <person name="Liu X."/>
            <person name="Liu J."/>
            <person name="Liu S."/>
            <person name="Lokyitsang T."/>
            <person name="Lokyitsang Y."/>
            <person name="Lubonja R."/>
            <person name="Lui A."/>
            <person name="MacDonald P."/>
            <person name="Magnisalis V."/>
            <person name="Maru K."/>
            <person name="Matthews C."/>
            <person name="McCusker W."/>
            <person name="McDonough S."/>
            <person name="Mehta T."/>
            <person name="Meldrim J."/>
            <person name="Meneus L."/>
            <person name="Mihai O."/>
            <person name="Mihalev A."/>
            <person name="Mihova T."/>
            <person name="Mittelman R."/>
            <person name="Mlenga V."/>
            <person name="Montmayeur A."/>
            <person name="Mulrain L."/>
            <person name="Navidi A."/>
            <person name="Naylor J."/>
            <person name="Negash T."/>
            <person name="Nguyen T."/>
            <person name="Nguyen N."/>
            <person name="Nicol R."/>
            <person name="Norbu C."/>
            <person name="Norbu N."/>
            <person name="Novod N."/>
            <person name="O'Neill B."/>
            <person name="Osman S."/>
            <person name="Markiewicz E."/>
            <person name="Oyono O.L."/>
            <person name="Patti C."/>
            <person name="Phunkhang P."/>
            <person name="Pierre F."/>
            <person name="Priest M."/>
            <person name="Raghuraman S."/>
            <person name="Rege F."/>
            <person name="Reyes R."/>
            <person name="Rise C."/>
            <person name="Rogov P."/>
            <person name="Ross K."/>
            <person name="Ryan E."/>
            <person name="Settipalli S."/>
            <person name="Shea T."/>
            <person name="Sherpa N."/>
            <person name="Shi L."/>
            <person name="Shih D."/>
            <person name="Sparrow T."/>
            <person name="Spaulding J."/>
            <person name="Stalker J."/>
            <person name="Stange-Thomann N."/>
            <person name="Stavropoulos S."/>
            <person name="Stone C."/>
            <person name="Strader C."/>
            <person name="Tesfaye S."/>
            <person name="Thomson T."/>
            <person name="Thoulutsang Y."/>
            <person name="Thoulutsang D."/>
            <person name="Topham K."/>
            <person name="Topping I."/>
            <person name="Tsamla T."/>
            <person name="Vassiliev H."/>
            <person name="Vo A."/>
            <person name="Wangchuk T."/>
            <person name="Wangdi T."/>
            <person name="Weiand M."/>
            <person name="Wilkinson J."/>
            <person name="Wilson A."/>
            <person name="Yadav S."/>
            <person name="Young G."/>
            <person name="Yu Q."/>
            <person name="Zembek L."/>
            <person name="Zhong D."/>
            <person name="Zimmer A."/>
            <person name="Zwirko Z."/>
            <person name="Jaffe D.B."/>
            <person name="Alvarez P."/>
            <person name="Brockman W."/>
            <person name="Butler J."/>
            <person name="Chin C."/>
            <person name="Gnerre S."/>
            <person name="Grabherr M."/>
            <person name="Kleber M."/>
            <person name="Mauceli E."/>
            <person name="MacCallum I."/>
        </authorList>
    </citation>
    <scope>NUCLEOTIDE SEQUENCE [LARGE SCALE GENOMIC DNA]</scope>
    <source>
        <strain evidence="11">Tucson 14024-0371.13</strain>
    </source>
</reference>
<feature type="compositionally biased region" description="Low complexity" evidence="7">
    <location>
        <begin position="221"/>
        <end position="231"/>
    </location>
</feature>
<dbReference type="PRINTS" id="PR00024">
    <property type="entry name" value="HOMEOBOX"/>
</dbReference>
<feature type="compositionally biased region" description="Basic and acidic residues" evidence="7">
    <location>
        <begin position="400"/>
        <end position="420"/>
    </location>
</feature>
<evidence type="ECO:0000259" key="9">
    <source>
        <dbReference type="PROSITE" id="PS50071"/>
    </source>
</evidence>
<feature type="DNA-binding region" description="Homeobox" evidence="5">
    <location>
        <begin position="339"/>
        <end position="398"/>
    </location>
</feature>
<keyword evidence="3 5" id="KW-0371">Homeobox</keyword>
<evidence type="ECO:0000313" key="10">
    <source>
        <dbReference type="EMBL" id="EDV31679.2"/>
    </source>
</evidence>
<feature type="signal peptide" evidence="8">
    <location>
        <begin position="1"/>
        <end position="19"/>
    </location>
</feature>
<name>B3ML61_DROAN</name>
<keyword evidence="4 5" id="KW-0539">Nucleus</keyword>
<comment type="subcellular location">
    <subcellularLocation>
        <location evidence="1 5 6">Nucleus</location>
    </subcellularLocation>
</comment>
<keyword evidence="2 5" id="KW-0238">DNA-binding</keyword>
<dbReference type="Proteomes" id="UP000007801">
    <property type="component" value="Unassembled WGS sequence"/>
</dbReference>
<feature type="compositionally biased region" description="Pro residues" evidence="7">
    <location>
        <begin position="241"/>
        <end position="258"/>
    </location>
</feature>
<dbReference type="Pfam" id="PF00046">
    <property type="entry name" value="Homeodomain"/>
    <property type="match status" value="1"/>
</dbReference>
<feature type="region of interest" description="Disordered" evidence="7">
    <location>
        <begin position="391"/>
        <end position="492"/>
    </location>
</feature>
<gene>
    <name evidence="10" type="primary">Dana\GF15475</name>
    <name evidence="10" type="synonym">dana_GLEANR_16241</name>
    <name evidence="10" type="ORF">GF15475</name>
</gene>
<dbReference type="Gene3D" id="1.10.10.60">
    <property type="entry name" value="Homeodomain-like"/>
    <property type="match status" value="1"/>
</dbReference>
<dbReference type="FunFam" id="1.10.10.60:FF:000373">
    <property type="entry name" value="Blast:Brain-specific homeobox protein"/>
    <property type="match status" value="1"/>
</dbReference>
<evidence type="ECO:0000256" key="8">
    <source>
        <dbReference type="SAM" id="SignalP"/>
    </source>
</evidence>
<dbReference type="AlphaFoldDB" id="B3ML61"/>
<dbReference type="EMBL" id="CH902620">
    <property type="protein sequence ID" value="EDV31679.2"/>
    <property type="molecule type" value="Genomic_DNA"/>
</dbReference>
<evidence type="ECO:0000256" key="5">
    <source>
        <dbReference type="PROSITE-ProRule" id="PRU00108"/>
    </source>
</evidence>
<dbReference type="SMR" id="B3ML61"/>
<evidence type="ECO:0000256" key="1">
    <source>
        <dbReference type="ARBA" id="ARBA00004123"/>
    </source>
</evidence>
<dbReference type="GO" id="GO:0007420">
    <property type="term" value="P:brain development"/>
    <property type="evidence" value="ECO:0007669"/>
    <property type="project" value="EnsemblMetazoa"/>
</dbReference>
<dbReference type="STRING" id="7217.B3ML61"/>
<accession>B3ML61</accession>
<sequence length="492" mass="52453">MLLVLLLVWSNLLVDDIYDIRYTRCTADGTPHPTTPTSTHFHFHLQFQFQFHSQSIAMLNEASLSPVDAHGPTAAAPTHSKAAGVSVTTMLATKTPFSIEHILFPNLNSANSNSSNNALTNNSGNTNNYVSGQKNIKNAVKSASASAIARSSFIHDNNLQKHSSHFMPSHPAVAAATSPSASAIAAATATARGGQGAAGYGSEDYSKSLHTPQRGSHHPRSGSSAYSSDPSAQQGSASGQHPPPPPVPVVPPPPPPPNGGAGGPNGVLYPNAPYTDHGFLQMTLGYLSPSSGTYKSVDPYFLSQASLFGGAPFFGAPGCVPELALGLGMGVNALRHCRRRKARTVFSDPQLSGLEKRFEAQRYLSTPERVELATALGLSETQVKTWFQNRRMKHKKQLRRRDNANEPVDFSRTELGKHPSEAASSDAKHAKLSSGSGAASAQPTSEQQQLQMCLMQQGYSTDDYSDLEADSEDEDNSSDVDIVGDSKLYQLT</sequence>
<feature type="domain" description="Homeobox" evidence="9">
    <location>
        <begin position="337"/>
        <end position="397"/>
    </location>
</feature>
<dbReference type="PROSITE" id="PS00027">
    <property type="entry name" value="HOMEOBOX_1"/>
    <property type="match status" value="1"/>
</dbReference>
<dbReference type="HOGENOM" id="CLU_049799_0_0_1"/>
<dbReference type="InterPro" id="IPR001356">
    <property type="entry name" value="HD"/>
</dbReference>
<protein>
    <recommendedName>
        <fullName evidence="9">Homeobox domain-containing protein</fullName>
    </recommendedName>
</protein>
<feature type="compositionally biased region" description="Low complexity" evidence="7">
    <location>
        <begin position="433"/>
        <end position="457"/>
    </location>
</feature>
<keyword evidence="8" id="KW-0732">Signal</keyword>
<dbReference type="InterPro" id="IPR009057">
    <property type="entry name" value="Homeodomain-like_sf"/>
</dbReference>
<dbReference type="PROSITE" id="PS50071">
    <property type="entry name" value="HOMEOBOX_2"/>
    <property type="match status" value="1"/>
</dbReference>
<proteinExistence type="predicted"/>
<evidence type="ECO:0000256" key="3">
    <source>
        <dbReference type="ARBA" id="ARBA00023155"/>
    </source>
</evidence>
<dbReference type="PRINTS" id="PR00031">
    <property type="entry name" value="HTHREPRESSR"/>
</dbReference>
<feature type="region of interest" description="Disordered" evidence="7">
    <location>
        <begin position="194"/>
        <end position="269"/>
    </location>
</feature>
<dbReference type="FunCoup" id="B3ML61">
    <property type="interactions" value="22"/>
</dbReference>
<dbReference type="GO" id="GO:0003677">
    <property type="term" value="F:DNA binding"/>
    <property type="evidence" value="ECO:0007669"/>
    <property type="project" value="UniProtKB-UniRule"/>
</dbReference>
<dbReference type="eggNOG" id="KOG0491">
    <property type="taxonomic scope" value="Eukaryota"/>
</dbReference>
<dbReference type="SUPFAM" id="SSF46689">
    <property type="entry name" value="Homeodomain-like"/>
    <property type="match status" value="1"/>
</dbReference>
<evidence type="ECO:0000256" key="2">
    <source>
        <dbReference type="ARBA" id="ARBA00023125"/>
    </source>
</evidence>
<dbReference type="InterPro" id="IPR020479">
    <property type="entry name" value="HD_metazoa"/>
</dbReference>
<dbReference type="InterPro" id="IPR050848">
    <property type="entry name" value="Homeobox_TF"/>
</dbReference>
<dbReference type="InterPro" id="IPR017970">
    <property type="entry name" value="Homeobox_CS"/>
</dbReference>
<organism evidence="10 11">
    <name type="scientific">Drosophila ananassae</name>
    <name type="common">Fruit fly</name>
    <dbReference type="NCBI Taxonomy" id="7217"/>
    <lineage>
        <taxon>Eukaryota</taxon>
        <taxon>Metazoa</taxon>
        <taxon>Ecdysozoa</taxon>
        <taxon>Arthropoda</taxon>
        <taxon>Hexapoda</taxon>
        <taxon>Insecta</taxon>
        <taxon>Pterygota</taxon>
        <taxon>Neoptera</taxon>
        <taxon>Endopterygota</taxon>
        <taxon>Diptera</taxon>
        <taxon>Brachycera</taxon>
        <taxon>Muscomorpha</taxon>
        <taxon>Ephydroidea</taxon>
        <taxon>Drosophilidae</taxon>
        <taxon>Drosophila</taxon>
        <taxon>Sophophora</taxon>
    </lineage>
</organism>
<evidence type="ECO:0000313" key="11">
    <source>
        <dbReference type="Proteomes" id="UP000007801"/>
    </source>
</evidence>
<dbReference type="GO" id="GO:0048663">
    <property type="term" value="P:neuron fate commitment"/>
    <property type="evidence" value="ECO:0007669"/>
    <property type="project" value="EnsemblMetazoa"/>
</dbReference>
<dbReference type="InterPro" id="IPR000047">
    <property type="entry name" value="HTH_motif"/>
</dbReference>
<dbReference type="PANTHER" id="PTHR24333">
    <property type="entry name" value="HOMEO BOX HB9 LIKE A-RELATED"/>
    <property type="match status" value="1"/>
</dbReference>
<evidence type="ECO:0000256" key="4">
    <source>
        <dbReference type="ARBA" id="ARBA00023242"/>
    </source>
</evidence>
<dbReference type="GO" id="GO:0005634">
    <property type="term" value="C:nucleus"/>
    <property type="evidence" value="ECO:0007669"/>
    <property type="project" value="UniProtKB-SubCell"/>
</dbReference>
<dbReference type="PANTHER" id="PTHR24333:SF8">
    <property type="entry name" value="HOMEOBOX PROTEIN CEH-62"/>
    <property type="match status" value="1"/>
</dbReference>
<dbReference type="GO" id="GO:0000981">
    <property type="term" value="F:DNA-binding transcription factor activity, RNA polymerase II-specific"/>
    <property type="evidence" value="ECO:0007669"/>
    <property type="project" value="InterPro"/>
</dbReference>
<feature type="compositionally biased region" description="Acidic residues" evidence="7">
    <location>
        <begin position="463"/>
        <end position="478"/>
    </location>
</feature>